<keyword evidence="1" id="KW-0472">Membrane</keyword>
<reference evidence="2" key="1">
    <citation type="submission" date="2019-08" db="EMBL/GenBank/DDBJ databases">
        <authorList>
            <person name="Kucharzyk K."/>
            <person name="Murdoch R.W."/>
            <person name="Higgins S."/>
            <person name="Loffler F."/>
        </authorList>
    </citation>
    <scope>NUCLEOTIDE SEQUENCE</scope>
</reference>
<proteinExistence type="predicted"/>
<gene>
    <name evidence="2" type="ORF">SDC9_174475</name>
</gene>
<evidence type="ECO:0000256" key="1">
    <source>
        <dbReference type="SAM" id="Phobius"/>
    </source>
</evidence>
<evidence type="ECO:0000313" key="2">
    <source>
        <dbReference type="EMBL" id="MPN27048.1"/>
    </source>
</evidence>
<name>A0A645GJE2_9ZZZZ</name>
<protein>
    <submittedName>
        <fullName evidence="2">Uncharacterized protein</fullName>
    </submittedName>
</protein>
<dbReference type="AlphaFoldDB" id="A0A645GJE2"/>
<sequence length="149" mass="15837">MTVLDVDGSKGADALAGAREAALAELGDIIAGVDAALACDVDDRQRRPLYLVSLKRAVGIFEQRGHFVVSLHAEAESGEDAQADDRALFIDAAAVSCGGTRRNMHEGQLLHALAEVAVLCVTAAGYLPAVYIRPGDAPYYPAFYLYQMI</sequence>
<dbReference type="EMBL" id="VSSQ01076804">
    <property type="protein sequence ID" value="MPN27048.1"/>
    <property type="molecule type" value="Genomic_DNA"/>
</dbReference>
<organism evidence="2">
    <name type="scientific">bioreactor metagenome</name>
    <dbReference type="NCBI Taxonomy" id="1076179"/>
    <lineage>
        <taxon>unclassified sequences</taxon>
        <taxon>metagenomes</taxon>
        <taxon>ecological metagenomes</taxon>
    </lineage>
</organism>
<feature type="transmembrane region" description="Helical" evidence="1">
    <location>
        <begin position="109"/>
        <end position="132"/>
    </location>
</feature>
<comment type="caution">
    <text evidence="2">The sequence shown here is derived from an EMBL/GenBank/DDBJ whole genome shotgun (WGS) entry which is preliminary data.</text>
</comment>
<keyword evidence="1" id="KW-1133">Transmembrane helix</keyword>
<keyword evidence="1" id="KW-0812">Transmembrane</keyword>
<accession>A0A645GJE2</accession>